<evidence type="ECO:0000313" key="3">
    <source>
        <dbReference type="Proteomes" id="UP001500804"/>
    </source>
</evidence>
<feature type="region of interest" description="Disordered" evidence="1">
    <location>
        <begin position="195"/>
        <end position="308"/>
    </location>
</feature>
<gene>
    <name evidence="2" type="ORF">GCM10023320_67240</name>
</gene>
<dbReference type="RefSeq" id="WP_345610743.1">
    <property type="nucleotide sequence ID" value="NZ_BAABJO010000034.1"/>
</dbReference>
<evidence type="ECO:0000313" key="2">
    <source>
        <dbReference type="EMBL" id="GAA5136320.1"/>
    </source>
</evidence>
<name>A0ABP9P084_9PSEU</name>
<protein>
    <submittedName>
        <fullName evidence="2">Uncharacterized protein</fullName>
    </submittedName>
</protein>
<feature type="compositionally biased region" description="Polar residues" evidence="1">
    <location>
        <begin position="107"/>
        <end position="123"/>
    </location>
</feature>
<comment type="caution">
    <text evidence="2">The sequence shown here is derived from an EMBL/GenBank/DDBJ whole genome shotgun (WGS) entry which is preliminary data.</text>
</comment>
<accession>A0ABP9P084</accession>
<keyword evidence="3" id="KW-1185">Reference proteome</keyword>
<dbReference type="Proteomes" id="UP001500804">
    <property type="component" value="Unassembled WGS sequence"/>
</dbReference>
<reference evidence="3" key="1">
    <citation type="journal article" date="2019" name="Int. J. Syst. Evol. Microbiol.">
        <title>The Global Catalogue of Microorganisms (GCM) 10K type strain sequencing project: providing services to taxonomists for standard genome sequencing and annotation.</title>
        <authorList>
            <consortium name="The Broad Institute Genomics Platform"/>
            <consortium name="The Broad Institute Genome Sequencing Center for Infectious Disease"/>
            <person name="Wu L."/>
            <person name="Ma J."/>
        </authorList>
    </citation>
    <scope>NUCLEOTIDE SEQUENCE [LARGE SCALE GENOMIC DNA]</scope>
    <source>
        <strain evidence="3">JCM 18302</strain>
    </source>
</reference>
<feature type="compositionally biased region" description="Acidic residues" evidence="1">
    <location>
        <begin position="268"/>
        <end position="281"/>
    </location>
</feature>
<dbReference type="EMBL" id="BAABJO010000034">
    <property type="protein sequence ID" value="GAA5136320.1"/>
    <property type="molecule type" value="Genomic_DNA"/>
</dbReference>
<feature type="region of interest" description="Disordered" evidence="1">
    <location>
        <begin position="103"/>
        <end position="160"/>
    </location>
</feature>
<feature type="compositionally biased region" description="Basic and acidic residues" evidence="1">
    <location>
        <begin position="282"/>
        <end position="295"/>
    </location>
</feature>
<proteinExistence type="predicted"/>
<organism evidence="2 3">
    <name type="scientific">Pseudonocardia adelaidensis</name>
    <dbReference type="NCBI Taxonomy" id="648754"/>
    <lineage>
        <taxon>Bacteria</taxon>
        <taxon>Bacillati</taxon>
        <taxon>Actinomycetota</taxon>
        <taxon>Actinomycetes</taxon>
        <taxon>Pseudonocardiales</taxon>
        <taxon>Pseudonocardiaceae</taxon>
        <taxon>Pseudonocardia</taxon>
    </lineage>
</organism>
<sequence>MRTSTPDRLTAATIEQLLDGGSGPAGLTLLLAAAAGPGTASELAGEAAAVAAFVDAPRTNPLPSAPVRRPSMLSTALSKILAAKALAAVVLLAGAGGGVALAANASHAPSSPTDETSATSGTTADPEPAADDADPAPGSHGSAAGGPGSTSGPSPEPSIAGLCTAWAAGATDNPGKAAANPAFRSLVEAAGSEEDVAGFCSGQEGTDPPGRSATAPGHTGDALHDADDADDEAAGEPGSRGTPPTAAPGKPDHPAGRATRSGAVEDADHSDDDSDDDEGSEDGSRGGNDHAEEARQGGGASGDRRPAG</sequence>
<evidence type="ECO:0000256" key="1">
    <source>
        <dbReference type="SAM" id="MobiDB-lite"/>
    </source>
</evidence>